<feature type="non-terminal residue" evidence="1">
    <location>
        <position position="1"/>
    </location>
</feature>
<accession>A0A9N9CSA4</accession>
<keyword evidence="2" id="KW-1185">Reference proteome</keyword>
<evidence type="ECO:0000313" key="1">
    <source>
        <dbReference type="EMBL" id="CAG8610111.1"/>
    </source>
</evidence>
<name>A0A9N9CSA4_9GLOM</name>
<organism evidence="1 2">
    <name type="scientific">Funneliformis caledonium</name>
    <dbReference type="NCBI Taxonomy" id="1117310"/>
    <lineage>
        <taxon>Eukaryota</taxon>
        <taxon>Fungi</taxon>
        <taxon>Fungi incertae sedis</taxon>
        <taxon>Mucoromycota</taxon>
        <taxon>Glomeromycotina</taxon>
        <taxon>Glomeromycetes</taxon>
        <taxon>Glomerales</taxon>
        <taxon>Glomeraceae</taxon>
        <taxon>Funneliformis</taxon>
    </lineage>
</organism>
<sequence>MPTYPECDGIQFISPKADEKLTNNEEIQVVWKSNMYTFVNGLDLYNEKGEFVKSLWKDDDSIVVGAGDEYSVKVKLEVPLCTPLPA</sequence>
<gene>
    <name evidence="1" type="ORF">FCALED_LOCUS9026</name>
</gene>
<reference evidence="1" key="1">
    <citation type="submission" date="2021-06" db="EMBL/GenBank/DDBJ databases">
        <authorList>
            <person name="Kallberg Y."/>
            <person name="Tangrot J."/>
            <person name="Rosling A."/>
        </authorList>
    </citation>
    <scope>NUCLEOTIDE SEQUENCE</scope>
    <source>
        <strain evidence="1">UK204</strain>
    </source>
</reference>
<dbReference type="Proteomes" id="UP000789570">
    <property type="component" value="Unassembled WGS sequence"/>
</dbReference>
<dbReference type="OrthoDB" id="2305668at2759"/>
<dbReference type="AlphaFoldDB" id="A0A9N9CSA4"/>
<proteinExistence type="predicted"/>
<dbReference type="EMBL" id="CAJVPQ010002839">
    <property type="protein sequence ID" value="CAG8610111.1"/>
    <property type="molecule type" value="Genomic_DNA"/>
</dbReference>
<protein>
    <submittedName>
        <fullName evidence="1">9950_t:CDS:1</fullName>
    </submittedName>
</protein>
<comment type="caution">
    <text evidence="1">The sequence shown here is derived from an EMBL/GenBank/DDBJ whole genome shotgun (WGS) entry which is preliminary data.</text>
</comment>
<evidence type="ECO:0000313" key="2">
    <source>
        <dbReference type="Proteomes" id="UP000789570"/>
    </source>
</evidence>